<dbReference type="PANTHER" id="PTHR34836:SF1">
    <property type="entry name" value="OS09G0428600 PROTEIN"/>
    <property type="match status" value="1"/>
</dbReference>
<dbReference type="SUPFAM" id="SSF53822">
    <property type="entry name" value="Periplasmic binding protein-like I"/>
    <property type="match status" value="1"/>
</dbReference>
<evidence type="ECO:0000259" key="5">
    <source>
        <dbReference type="Pfam" id="PF01094"/>
    </source>
</evidence>
<dbReference type="GO" id="GO:0016020">
    <property type="term" value="C:membrane"/>
    <property type="evidence" value="ECO:0007669"/>
    <property type="project" value="UniProtKB-SubCell"/>
</dbReference>
<dbReference type="EMBL" id="SDRB02003804">
    <property type="protein sequence ID" value="THG16856.1"/>
    <property type="molecule type" value="Genomic_DNA"/>
</dbReference>
<evidence type="ECO:0000313" key="7">
    <source>
        <dbReference type="Proteomes" id="UP000306102"/>
    </source>
</evidence>
<dbReference type="PANTHER" id="PTHR34836">
    <property type="entry name" value="OS06G0188250 PROTEIN"/>
    <property type="match status" value="1"/>
</dbReference>
<keyword evidence="3" id="KW-1133">Transmembrane helix</keyword>
<name>A0A4S4ELG4_CAMSN</name>
<organism evidence="6 7">
    <name type="scientific">Camellia sinensis var. sinensis</name>
    <name type="common">China tea</name>
    <dbReference type="NCBI Taxonomy" id="542762"/>
    <lineage>
        <taxon>Eukaryota</taxon>
        <taxon>Viridiplantae</taxon>
        <taxon>Streptophyta</taxon>
        <taxon>Embryophyta</taxon>
        <taxon>Tracheophyta</taxon>
        <taxon>Spermatophyta</taxon>
        <taxon>Magnoliopsida</taxon>
        <taxon>eudicotyledons</taxon>
        <taxon>Gunneridae</taxon>
        <taxon>Pentapetalae</taxon>
        <taxon>asterids</taxon>
        <taxon>Ericales</taxon>
        <taxon>Theaceae</taxon>
        <taxon>Camellia</taxon>
    </lineage>
</organism>
<dbReference type="InterPro" id="IPR001828">
    <property type="entry name" value="ANF_lig-bd_rcpt"/>
</dbReference>
<evidence type="ECO:0000256" key="2">
    <source>
        <dbReference type="ARBA" id="ARBA00022692"/>
    </source>
</evidence>
<comment type="caution">
    <text evidence="6">The sequence shown here is derived from an EMBL/GenBank/DDBJ whole genome shotgun (WGS) entry which is preliminary data.</text>
</comment>
<proteinExistence type="predicted"/>
<dbReference type="Pfam" id="PF01094">
    <property type="entry name" value="ANF_receptor"/>
    <property type="match status" value="1"/>
</dbReference>
<dbReference type="Gene3D" id="3.40.190.10">
    <property type="entry name" value="Periplasmic binding protein-like II"/>
    <property type="match status" value="1"/>
</dbReference>
<dbReference type="InterPro" id="IPR015683">
    <property type="entry name" value="Ionotropic_Glu_rcpt"/>
</dbReference>
<sequence>METWHEATVVASIGNREQVPILSLASTAIISPPSNALRWPFLVQIATNGSQQVNCIASILQSYKWKKVIAIYEDDSYGSDSSGLALLSESLHSIGTEIEHHLVFPPFSSLSDPQGEAKQLGLVGRDSVWIITDAISSLLDSVNTSVISDMKGALGIQAYYNESNQFFQNFKQHFQKKIRSEYREEDNSEPGIHAIQVNFKGLSGDIRFDGGELSQQFPIFKIINVIGKSYNEVCFWSSKFGFSKSVAGVNGSDSMKLWAVDSLYWPGKLVNVVPKGWAMPNEVKKLKIGVPAETTFEMFVKVVENSNGDKSYLGLCIEVFENVVEVLGYDLPYKFEPFHGSCDDLVLCVGNKVKPTCESRAQARLYVEPNGFFLVGFSQVGTWVKTLGLSSVGHAWPNVLIPMGFFLG</sequence>
<dbReference type="AlphaFoldDB" id="A0A4S4ELG4"/>
<feature type="domain" description="Receptor ligand binding region" evidence="5">
    <location>
        <begin position="6"/>
        <end position="106"/>
    </location>
</feature>
<dbReference type="InterPro" id="IPR028082">
    <property type="entry name" value="Peripla_BP_I"/>
</dbReference>
<evidence type="ECO:0000313" key="6">
    <source>
        <dbReference type="EMBL" id="THG16856.1"/>
    </source>
</evidence>
<protein>
    <recommendedName>
        <fullName evidence="5">Receptor ligand binding region domain-containing protein</fullName>
    </recommendedName>
</protein>
<dbReference type="Gene3D" id="3.40.50.2300">
    <property type="match status" value="2"/>
</dbReference>
<dbReference type="Proteomes" id="UP000306102">
    <property type="component" value="Unassembled WGS sequence"/>
</dbReference>
<gene>
    <name evidence="6" type="ORF">TEA_020590</name>
</gene>
<keyword evidence="4" id="KW-0472">Membrane</keyword>
<accession>A0A4S4ELG4</accession>
<keyword evidence="7" id="KW-1185">Reference proteome</keyword>
<evidence type="ECO:0000256" key="4">
    <source>
        <dbReference type="ARBA" id="ARBA00023136"/>
    </source>
</evidence>
<reference evidence="6 7" key="1">
    <citation type="journal article" date="2018" name="Proc. Natl. Acad. Sci. U.S.A.">
        <title>Draft genome sequence of Camellia sinensis var. sinensis provides insights into the evolution of the tea genome and tea quality.</title>
        <authorList>
            <person name="Wei C."/>
            <person name="Yang H."/>
            <person name="Wang S."/>
            <person name="Zhao J."/>
            <person name="Liu C."/>
            <person name="Gao L."/>
            <person name="Xia E."/>
            <person name="Lu Y."/>
            <person name="Tai Y."/>
            <person name="She G."/>
            <person name="Sun J."/>
            <person name="Cao H."/>
            <person name="Tong W."/>
            <person name="Gao Q."/>
            <person name="Li Y."/>
            <person name="Deng W."/>
            <person name="Jiang X."/>
            <person name="Wang W."/>
            <person name="Chen Q."/>
            <person name="Zhang S."/>
            <person name="Li H."/>
            <person name="Wu J."/>
            <person name="Wang P."/>
            <person name="Li P."/>
            <person name="Shi C."/>
            <person name="Zheng F."/>
            <person name="Jian J."/>
            <person name="Huang B."/>
            <person name="Shan D."/>
            <person name="Shi M."/>
            <person name="Fang C."/>
            <person name="Yue Y."/>
            <person name="Li F."/>
            <person name="Li D."/>
            <person name="Wei S."/>
            <person name="Han B."/>
            <person name="Jiang C."/>
            <person name="Yin Y."/>
            <person name="Xia T."/>
            <person name="Zhang Z."/>
            <person name="Bennetzen J.L."/>
            <person name="Zhao S."/>
            <person name="Wan X."/>
        </authorList>
    </citation>
    <scope>NUCLEOTIDE SEQUENCE [LARGE SCALE GENOMIC DNA]</scope>
    <source>
        <strain evidence="7">cv. Shuchazao</strain>
        <tissue evidence="6">Leaf</tissue>
    </source>
</reference>
<evidence type="ECO:0000256" key="3">
    <source>
        <dbReference type="ARBA" id="ARBA00022989"/>
    </source>
</evidence>
<evidence type="ECO:0000256" key="1">
    <source>
        <dbReference type="ARBA" id="ARBA00004370"/>
    </source>
</evidence>
<comment type="subcellular location">
    <subcellularLocation>
        <location evidence="1">Membrane</location>
    </subcellularLocation>
</comment>
<keyword evidence="2" id="KW-0812">Transmembrane</keyword>